<evidence type="ECO:0000259" key="9">
    <source>
        <dbReference type="Pfam" id="PF21317"/>
    </source>
</evidence>
<keyword evidence="2 5" id="KW-0378">Hydrolase</keyword>
<feature type="domain" description="Glycoside hydrolase 35 catalytic" evidence="8">
    <location>
        <begin position="31"/>
        <end position="353"/>
    </location>
</feature>
<dbReference type="Pfam" id="PF21467">
    <property type="entry name" value="BetaGal_gal-bd"/>
    <property type="match status" value="1"/>
</dbReference>
<dbReference type="GO" id="GO:0005975">
    <property type="term" value="P:carbohydrate metabolic process"/>
    <property type="evidence" value="ECO:0007669"/>
    <property type="project" value="InterPro"/>
</dbReference>
<evidence type="ECO:0000256" key="2">
    <source>
        <dbReference type="ARBA" id="ARBA00022801"/>
    </source>
</evidence>
<dbReference type="InterPro" id="IPR017853">
    <property type="entry name" value="GH"/>
</dbReference>
<evidence type="ECO:0000313" key="12">
    <source>
        <dbReference type="Proteomes" id="UP001251528"/>
    </source>
</evidence>
<protein>
    <recommendedName>
        <fullName evidence="5">Beta-galactosidase</fullName>
        <ecNumber evidence="5">3.2.1.23</ecNumber>
    </recommendedName>
</protein>
<dbReference type="PROSITE" id="PS01182">
    <property type="entry name" value="GLYCOSYL_HYDROL_F35"/>
    <property type="match status" value="1"/>
</dbReference>
<dbReference type="InterPro" id="IPR031330">
    <property type="entry name" value="Gly_Hdrlase_35_cat"/>
</dbReference>
<dbReference type="EC" id="3.2.1.23" evidence="5"/>
<dbReference type="InterPro" id="IPR001944">
    <property type="entry name" value="Glycoside_Hdrlase_35"/>
</dbReference>
<evidence type="ECO:0000256" key="5">
    <source>
        <dbReference type="RuleBase" id="RU000675"/>
    </source>
</evidence>
<dbReference type="PANTHER" id="PTHR23421">
    <property type="entry name" value="BETA-GALACTOSIDASE RELATED"/>
    <property type="match status" value="1"/>
</dbReference>
<evidence type="ECO:0000313" key="11">
    <source>
        <dbReference type="EMBL" id="KAK2606067.1"/>
    </source>
</evidence>
<name>A0AAJ0CT41_9HYPO</name>
<dbReference type="Gene3D" id="3.20.20.80">
    <property type="entry name" value="Glycosidases"/>
    <property type="match status" value="1"/>
</dbReference>
<feature type="signal peptide" evidence="7">
    <location>
        <begin position="1"/>
        <end position="21"/>
    </location>
</feature>
<dbReference type="PIRSF" id="PIRSF006336">
    <property type="entry name" value="B-gal"/>
    <property type="match status" value="1"/>
</dbReference>
<dbReference type="Proteomes" id="UP001251528">
    <property type="component" value="Unassembled WGS sequence"/>
</dbReference>
<evidence type="ECO:0000256" key="3">
    <source>
        <dbReference type="ARBA" id="ARBA00023295"/>
    </source>
</evidence>
<evidence type="ECO:0000256" key="4">
    <source>
        <dbReference type="PIRSR" id="PIRSR006336-1"/>
    </source>
</evidence>
<comment type="similarity">
    <text evidence="1 6">Belongs to the glycosyl hydrolase 35 family.</text>
</comment>
<reference evidence="11" key="1">
    <citation type="submission" date="2023-06" db="EMBL/GenBank/DDBJ databases">
        <title>Conoideocrella luteorostrata (Hypocreales: Clavicipitaceae), a potential biocontrol fungus for elongate hemlock scale in United States Christmas tree production areas.</title>
        <authorList>
            <person name="Barrett H."/>
            <person name="Lovett B."/>
            <person name="Macias A.M."/>
            <person name="Stajich J.E."/>
            <person name="Kasson M.T."/>
        </authorList>
    </citation>
    <scope>NUCLEOTIDE SEQUENCE</scope>
    <source>
        <strain evidence="11">ARSEF 14590</strain>
    </source>
</reference>
<dbReference type="Pfam" id="PF21317">
    <property type="entry name" value="BetaGal_ABD_1"/>
    <property type="match status" value="1"/>
</dbReference>
<keyword evidence="7" id="KW-0732">Signal</keyword>
<evidence type="ECO:0000256" key="7">
    <source>
        <dbReference type="SAM" id="SignalP"/>
    </source>
</evidence>
<evidence type="ECO:0000259" key="8">
    <source>
        <dbReference type="Pfam" id="PF01301"/>
    </source>
</evidence>
<comment type="catalytic activity">
    <reaction evidence="5">
        <text>Hydrolysis of terminal non-reducing beta-D-galactose residues in beta-D-galactosides.</text>
        <dbReference type="EC" id="3.2.1.23"/>
    </reaction>
</comment>
<dbReference type="InterPro" id="IPR048912">
    <property type="entry name" value="BetaGal1-like_ABD1"/>
</dbReference>
<dbReference type="InterPro" id="IPR019801">
    <property type="entry name" value="Glyco_hydro_35_CS"/>
</dbReference>
<feature type="active site" description="Nucleophile" evidence="4">
    <location>
        <position position="258"/>
    </location>
</feature>
<comment type="caution">
    <text evidence="11">The sequence shown here is derived from an EMBL/GenBank/DDBJ whole genome shotgun (WGS) entry which is preliminary data.</text>
</comment>
<organism evidence="11 12">
    <name type="scientific">Conoideocrella luteorostrata</name>
    <dbReference type="NCBI Taxonomy" id="1105319"/>
    <lineage>
        <taxon>Eukaryota</taxon>
        <taxon>Fungi</taxon>
        <taxon>Dikarya</taxon>
        <taxon>Ascomycota</taxon>
        <taxon>Pezizomycotina</taxon>
        <taxon>Sordariomycetes</taxon>
        <taxon>Hypocreomycetidae</taxon>
        <taxon>Hypocreales</taxon>
        <taxon>Clavicipitaceae</taxon>
        <taxon>Conoideocrella</taxon>
    </lineage>
</organism>
<dbReference type="Gene3D" id="2.60.120.260">
    <property type="entry name" value="Galactose-binding domain-like"/>
    <property type="match status" value="2"/>
</dbReference>
<dbReference type="InterPro" id="IPR008979">
    <property type="entry name" value="Galactose-bd-like_sf"/>
</dbReference>
<dbReference type="InterPro" id="IPR026283">
    <property type="entry name" value="B-gal_1-like"/>
</dbReference>
<keyword evidence="3 5" id="KW-0326">Glycosidase</keyword>
<dbReference type="PRINTS" id="PR00742">
    <property type="entry name" value="GLHYDRLASE35"/>
</dbReference>
<accession>A0AAJ0CT41</accession>
<proteinExistence type="inferred from homology"/>
<gene>
    <name evidence="11" type="ORF">QQS21_003585</name>
</gene>
<feature type="domain" description="Beta-galactosidase galactose-binding" evidence="10">
    <location>
        <begin position="529"/>
        <end position="587"/>
    </location>
</feature>
<feature type="chain" id="PRO_5042487292" description="Beta-galactosidase" evidence="7">
    <location>
        <begin position="22"/>
        <end position="619"/>
    </location>
</feature>
<keyword evidence="12" id="KW-1185">Reference proteome</keyword>
<dbReference type="SUPFAM" id="SSF51445">
    <property type="entry name" value="(Trans)glycosidases"/>
    <property type="match status" value="1"/>
</dbReference>
<feature type="domain" description="Beta-galactosidase 1-like first all-beta" evidence="9">
    <location>
        <begin position="399"/>
        <end position="511"/>
    </location>
</feature>
<dbReference type="EMBL" id="JASWJB010000047">
    <property type="protein sequence ID" value="KAK2606067.1"/>
    <property type="molecule type" value="Genomic_DNA"/>
</dbReference>
<evidence type="ECO:0000256" key="6">
    <source>
        <dbReference type="RuleBase" id="RU003679"/>
    </source>
</evidence>
<dbReference type="AlphaFoldDB" id="A0AAJ0CT41"/>
<sequence>MNIHCILSVCALALQILAAAAASFSYNNSHFLLDGHPLQILGGQIDPQRVPREYWEHRIVMAKAMGLNTIFYYVFWNEFQPAPDKFDFAGMNDIAYFHHLVQKHELHAVLRLGPYVCGEHEWGGFPSWLSTVPAMAVRQNNEPFFNAVDHYVARLAQELSPYLAKNGGPILMVQVENEYGSCGTDHNYTTALTAVINRHFNGTTLYTNNAGEKMYLQRGQVQGILEEPEGQDPRPWNAFNATRMWVNPDSQGPLMAAEYHIAYTDSWGTQKNHHTPTEKSIETIREDMEYLLVNNHSFNIYMFHGGTNWGFQNGASVSSTVLTPSTTSYDYGAPLDESGRTTPIYHILRDLISKRSAGKEVLPDIPAEAPMIPIPDFKLKPIGPLLNLLPPVHHQSKSPMNMEVFGQSTGFILYRSNVSTSYNGTLKAGDKPRDRIMVFINGKFNGIIDAAQQNPKPVQLQLKSRDRLDLLVENLGRVNWGCPTMFDQRKGIVGNVTVGGKIIQDWDIYPMPLANPPRGSASPDRAAGPVIYEGVFELAKTGDTFLELPGWTRGVVWVNGANLGRYWNVGPQQSLYLPGCYLRRGPNEIQILELESEPAQTSRTARGVTVRKWGRSVAM</sequence>
<evidence type="ECO:0000256" key="1">
    <source>
        <dbReference type="ARBA" id="ARBA00009809"/>
    </source>
</evidence>
<evidence type="ECO:0000259" key="10">
    <source>
        <dbReference type="Pfam" id="PF21467"/>
    </source>
</evidence>
<dbReference type="SUPFAM" id="SSF49785">
    <property type="entry name" value="Galactose-binding domain-like"/>
    <property type="match status" value="1"/>
</dbReference>
<dbReference type="Pfam" id="PF01301">
    <property type="entry name" value="Glyco_hydro_35"/>
    <property type="match status" value="1"/>
</dbReference>
<dbReference type="InterPro" id="IPR048913">
    <property type="entry name" value="BetaGal_gal-bd"/>
</dbReference>
<dbReference type="GO" id="GO:0004565">
    <property type="term" value="F:beta-galactosidase activity"/>
    <property type="evidence" value="ECO:0007669"/>
    <property type="project" value="UniProtKB-EC"/>
</dbReference>
<feature type="active site" description="Proton donor" evidence="4">
    <location>
        <position position="178"/>
    </location>
</feature>